<accession>A0A0V0UF23</accession>
<comment type="caution">
    <text evidence="1">The sequence shown here is derived from an EMBL/GenBank/DDBJ whole genome shotgun (WGS) entry which is preliminary data.</text>
</comment>
<gene>
    <name evidence="1" type="ORF">T05_5247</name>
</gene>
<keyword evidence="2" id="KW-1185">Reference proteome</keyword>
<proteinExistence type="predicted"/>
<evidence type="ECO:0000313" key="2">
    <source>
        <dbReference type="Proteomes" id="UP000055048"/>
    </source>
</evidence>
<dbReference type="OrthoDB" id="5920720at2759"/>
<sequence>MPYPIPLMKKTVVHQFYSLLLSLERKQKYSQDSICICFVNKLLSGDVQISEKNILAQDTGSLNQEQIRYILRQAND</sequence>
<name>A0A0V0UF23_9BILA</name>
<dbReference type="AlphaFoldDB" id="A0A0V0UF23"/>
<reference evidence="1 2" key="1">
    <citation type="submission" date="2015-01" db="EMBL/GenBank/DDBJ databases">
        <title>Evolution of Trichinella species and genotypes.</title>
        <authorList>
            <person name="Korhonen P.K."/>
            <person name="Edoardo P."/>
            <person name="Giuseppe L.R."/>
            <person name="Gasser R.B."/>
        </authorList>
    </citation>
    <scope>NUCLEOTIDE SEQUENCE [LARGE SCALE GENOMIC DNA]</scope>
    <source>
        <strain evidence="1">ISS417</strain>
    </source>
</reference>
<organism evidence="1 2">
    <name type="scientific">Trichinella murrelli</name>
    <dbReference type="NCBI Taxonomy" id="144512"/>
    <lineage>
        <taxon>Eukaryota</taxon>
        <taxon>Metazoa</taxon>
        <taxon>Ecdysozoa</taxon>
        <taxon>Nematoda</taxon>
        <taxon>Enoplea</taxon>
        <taxon>Dorylaimia</taxon>
        <taxon>Trichinellida</taxon>
        <taxon>Trichinellidae</taxon>
        <taxon>Trichinella</taxon>
    </lineage>
</organism>
<evidence type="ECO:0000313" key="1">
    <source>
        <dbReference type="EMBL" id="KRX49866.1"/>
    </source>
</evidence>
<dbReference type="Proteomes" id="UP000055048">
    <property type="component" value="Unassembled WGS sequence"/>
</dbReference>
<dbReference type="EMBL" id="JYDJ01000012">
    <property type="protein sequence ID" value="KRX49866.1"/>
    <property type="molecule type" value="Genomic_DNA"/>
</dbReference>
<protein>
    <submittedName>
        <fullName evidence="1">Uncharacterized protein</fullName>
    </submittedName>
</protein>